<dbReference type="SUPFAM" id="SSF48403">
    <property type="entry name" value="Ankyrin repeat"/>
    <property type="match status" value="1"/>
</dbReference>
<evidence type="ECO:0000256" key="1">
    <source>
        <dbReference type="ARBA" id="ARBA00004167"/>
    </source>
</evidence>
<evidence type="ECO:0000256" key="7">
    <source>
        <dbReference type="ARBA" id="ARBA00023065"/>
    </source>
</evidence>
<feature type="compositionally biased region" description="Acidic residues" evidence="11">
    <location>
        <begin position="456"/>
        <end position="479"/>
    </location>
</feature>
<evidence type="ECO:0000313" key="14">
    <source>
        <dbReference type="Proteomes" id="UP000186817"/>
    </source>
</evidence>
<evidence type="ECO:0000256" key="9">
    <source>
        <dbReference type="ARBA" id="ARBA00025198"/>
    </source>
</evidence>
<evidence type="ECO:0000256" key="12">
    <source>
        <dbReference type="SAM" id="Phobius"/>
    </source>
</evidence>
<keyword evidence="4 12" id="KW-0812">Transmembrane</keyword>
<dbReference type="Gene3D" id="1.25.40.20">
    <property type="entry name" value="Ankyrin repeat-containing domain"/>
    <property type="match status" value="1"/>
</dbReference>
<sequence>MFGQGSAEFVSLLVGAKADVNEQMAPSCTTMFGLLFRVAGWRHRLGHSRLSTLGFHHVGATPLMIGIICASFDACATLVEAGAHLDLKNSRGKTARDLAAEMSAPDFLMSVFEGRVERCALSWMASECTAVLRWLRVKGTLHCDVSFSLENDYVANMATDLRYKWSGIDPCPQQLKGCAPCPDDKCHEDDVAQCDGSSYWECFPKTLLAKATATTSIPILPPEGAPGLVVGAEQSYGLIFVCSTDSKKKKPTARAEDAGPTRRMPTGDLLWSSRLTSTLCPDFRHPPKFPQIERPVPDVDVEVMHYAEDVDSDSDLDPAYISPKIRNNLGVPQEVKLPPVLLEAAEESGYRRGPKNSRFNWLQAAKRDERLREKPPPIGSVQFDEQLLRKIFQKMDPECSTVLAHSFGRPVRMGLEIEPNELEAETLRQINVEAVKAASRGEVREKKLLDLRNLDEESEEEENNEEGQDDELELEDDGPDNGPPSTSIDKSATAESHPPLSFEDILADPQLRAILRAQQSDEPSLPFERPVPTSHPAEAAPSFAGPFGAFSLVSREATSLHLEAMARRVLSFAVLAVLVIALRWSATAFLPAGKPLLRGGAAGALATTAAAAGAMPALAEEEGGLLNFGKVELGGGFALNLNIPDINLVNISILVAGLFYFLGPLLSESMASREKEIQSDIDDAVAKYNEASTRLAEAKKAKEQADAVVKEINDSIAKDIKEFQDTLNAQATKSQEAQDKALESSLKDMESRSAANLEKYVDAAAVRRGLVDLQNLSQKQKTQFMDVTLLQSDKTALDQTQLSPRLRGGVGDQNRRMHDGSAVMLAALVSCFIIGLALCTGARSTSTRHSGTAPEGLQQQQSEVRAQLGAAIQGRRTMYHLVQDGSLPSSPTAEAGP</sequence>
<protein>
    <submittedName>
        <fullName evidence="13">ATP synthase subunit b, chloroplastic</fullName>
    </submittedName>
</protein>
<comment type="function">
    <text evidence="9">F(1)F(0) ATP synthase produces ATP from ADP in the presence of a proton or sodium gradient. F-type ATPases consist of two structural domains, F(1) containing the extramembraneous catalytic core and F(0) containing the membrane proton channel, linked together by a central stalk and a peripheral stalk. During catalysis, ATP synthesis in the catalytic domain of F(1) is coupled via a rotary mechanism of the central stalk subunits to proton translocation.</text>
</comment>
<evidence type="ECO:0000256" key="4">
    <source>
        <dbReference type="ARBA" id="ARBA00022692"/>
    </source>
</evidence>
<evidence type="ECO:0000313" key="13">
    <source>
        <dbReference type="EMBL" id="OLQ06630.1"/>
    </source>
</evidence>
<feature type="compositionally biased region" description="Polar residues" evidence="11">
    <location>
        <begin position="483"/>
        <end position="494"/>
    </location>
</feature>
<dbReference type="InterPro" id="IPR036770">
    <property type="entry name" value="Ankyrin_rpt-contain_sf"/>
</dbReference>
<accession>A0A1Q9EGS5</accession>
<keyword evidence="10" id="KW-0175">Coiled coil</keyword>
<keyword evidence="2" id="KW-0813">Transport</keyword>
<keyword evidence="14" id="KW-1185">Reference proteome</keyword>
<organism evidence="13 14">
    <name type="scientific">Symbiodinium microadriaticum</name>
    <name type="common">Dinoflagellate</name>
    <name type="synonym">Zooxanthella microadriatica</name>
    <dbReference type="NCBI Taxonomy" id="2951"/>
    <lineage>
        <taxon>Eukaryota</taxon>
        <taxon>Sar</taxon>
        <taxon>Alveolata</taxon>
        <taxon>Dinophyceae</taxon>
        <taxon>Suessiales</taxon>
        <taxon>Symbiodiniaceae</taxon>
        <taxon>Symbiodinium</taxon>
    </lineage>
</organism>
<keyword evidence="6 12" id="KW-1133">Transmembrane helix</keyword>
<name>A0A1Q9EGS5_SYMMI</name>
<gene>
    <name evidence="13" type="primary">atpF</name>
    <name evidence="13" type="ORF">AK812_SmicGene10036</name>
</gene>
<dbReference type="OrthoDB" id="443491at2759"/>
<dbReference type="Proteomes" id="UP000186817">
    <property type="component" value="Unassembled WGS sequence"/>
</dbReference>
<comment type="caution">
    <text evidence="13">The sequence shown here is derived from an EMBL/GenBank/DDBJ whole genome shotgun (WGS) entry which is preliminary data.</text>
</comment>
<dbReference type="AlphaFoldDB" id="A0A1Q9EGS5"/>
<evidence type="ECO:0000256" key="3">
    <source>
        <dbReference type="ARBA" id="ARBA00022547"/>
    </source>
</evidence>
<dbReference type="GO" id="GO:0015078">
    <property type="term" value="F:proton transmembrane transporter activity"/>
    <property type="evidence" value="ECO:0007669"/>
    <property type="project" value="InterPro"/>
</dbReference>
<feature type="coiled-coil region" evidence="10">
    <location>
        <begin position="681"/>
        <end position="740"/>
    </location>
</feature>
<keyword evidence="7" id="KW-0406">Ion transport</keyword>
<proteinExistence type="predicted"/>
<keyword evidence="5" id="KW-0375">Hydrogen ion transport</keyword>
<evidence type="ECO:0000256" key="8">
    <source>
        <dbReference type="ARBA" id="ARBA00023136"/>
    </source>
</evidence>
<evidence type="ECO:0000256" key="2">
    <source>
        <dbReference type="ARBA" id="ARBA00022448"/>
    </source>
</evidence>
<keyword evidence="3" id="KW-0138">CF(0)</keyword>
<dbReference type="EMBL" id="LSRX01000155">
    <property type="protein sequence ID" value="OLQ06630.1"/>
    <property type="molecule type" value="Genomic_DNA"/>
</dbReference>
<keyword evidence="8 12" id="KW-0472">Membrane</keyword>
<feature type="transmembrane region" description="Helical" evidence="12">
    <location>
        <begin position="822"/>
        <end position="843"/>
    </location>
</feature>
<feature type="region of interest" description="Disordered" evidence="11">
    <location>
        <begin position="451"/>
        <end position="498"/>
    </location>
</feature>
<reference evidence="13 14" key="1">
    <citation type="submission" date="2016-02" db="EMBL/GenBank/DDBJ databases">
        <title>Genome analysis of coral dinoflagellate symbionts highlights evolutionary adaptations to a symbiotic lifestyle.</title>
        <authorList>
            <person name="Aranda M."/>
            <person name="Li Y."/>
            <person name="Liew Y.J."/>
            <person name="Baumgarten S."/>
            <person name="Simakov O."/>
            <person name="Wilson M."/>
            <person name="Piel J."/>
            <person name="Ashoor H."/>
            <person name="Bougouffa S."/>
            <person name="Bajic V.B."/>
            <person name="Ryu T."/>
            <person name="Ravasi T."/>
            <person name="Bayer T."/>
            <person name="Micklem G."/>
            <person name="Kim H."/>
            <person name="Bhak J."/>
            <person name="Lajeunesse T.C."/>
            <person name="Voolstra C.R."/>
        </authorList>
    </citation>
    <scope>NUCLEOTIDE SEQUENCE [LARGE SCALE GENOMIC DNA]</scope>
    <source>
        <strain evidence="13 14">CCMP2467</strain>
    </source>
</reference>
<evidence type="ECO:0000256" key="10">
    <source>
        <dbReference type="SAM" id="Coils"/>
    </source>
</evidence>
<comment type="subcellular location">
    <subcellularLocation>
        <location evidence="1">Membrane</location>
        <topology evidence="1">Single-pass membrane protein</topology>
    </subcellularLocation>
</comment>
<dbReference type="CDD" id="cd06503">
    <property type="entry name" value="ATP-synt_Fo_b"/>
    <property type="match status" value="1"/>
</dbReference>
<dbReference type="InterPro" id="IPR002146">
    <property type="entry name" value="ATP_synth_b/b'su_bac/chlpt"/>
</dbReference>
<dbReference type="GO" id="GO:0015986">
    <property type="term" value="P:proton motive force-driven ATP synthesis"/>
    <property type="evidence" value="ECO:0007669"/>
    <property type="project" value="InterPro"/>
</dbReference>
<evidence type="ECO:0000256" key="5">
    <source>
        <dbReference type="ARBA" id="ARBA00022781"/>
    </source>
</evidence>
<dbReference type="Pfam" id="PF00430">
    <property type="entry name" value="ATP-synt_B"/>
    <property type="match status" value="1"/>
</dbReference>
<evidence type="ECO:0000256" key="6">
    <source>
        <dbReference type="ARBA" id="ARBA00022989"/>
    </source>
</evidence>
<evidence type="ECO:0000256" key="11">
    <source>
        <dbReference type="SAM" id="MobiDB-lite"/>
    </source>
</evidence>
<dbReference type="GO" id="GO:0045259">
    <property type="term" value="C:proton-transporting ATP synthase complex"/>
    <property type="evidence" value="ECO:0007669"/>
    <property type="project" value="UniProtKB-KW"/>
</dbReference>